<sequence>MQEAFQYLNYQVGIAKVPEVAGWGGHDAWIGDRVRTFVQEVEAKNESILESTLLVIYYVGHGGVVDERLKGSRTQGYVPYFDITLLQTTLRESCSSDVFLILDCCNAGFIAPMPHQPYFGRQNVKNIHTMETLGACPATRTTAAEGAHNFTKRLAGELIFLGNSKRSISVDQLNSNLLQDWRYRARAHERYTEDLDGDAAYAGNVRVLNTGNRSIILGKLPAREGDGENGWNEPMSVAFGSESYASRSGWSYDSEADRTPLLNGGRDWGRNM</sequence>
<dbReference type="EMBL" id="JAVFHQ010000007">
    <property type="protein sequence ID" value="KAK4548455.1"/>
    <property type="molecule type" value="Genomic_DNA"/>
</dbReference>
<gene>
    <name evidence="1" type="ORF">LTR36_009365</name>
</gene>
<keyword evidence="2" id="KW-1185">Reference proteome</keyword>
<dbReference type="AlphaFoldDB" id="A0AAV9JS13"/>
<organism evidence="1 2">
    <name type="scientific">Oleoguttula mirabilis</name>
    <dbReference type="NCBI Taxonomy" id="1507867"/>
    <lineage>
        <taxon>Eukaryota</taxon>
        <taxon>Fungi</taxon>
        <taxon>Dikarya</taxon>
        <taxon>Ascomycota</taxon>
        <taxon>Pezizomycotina</taxon>
        <taxon>Dothideomycetes</taxon>
        <taxon>Dothideomycetidae</taxon>
        <taxon>Mycosphaerellales</taxon>
        <taxon>Teratosphaeriaceae</taxon>
        <taxon>Oleoguttula</taxon>
    </lineage>
</organism>
<reference evidence="1 2" key="1">
    <citation type="submission" date="2021-11" db="EMBL/GenBank/DDBJ databases">
        <title>Black yeast isolated from Biological Soil Crust.</title>
        <authorList>
            <person name="Kurbessoian T."/>
        </authorList>
    </citation>
    <scope>NUCLEOTIDE SEQUENCE [LARGE SCALE GENOMIC DNA]</scope>
    <source>
        <strain evidence="1 2">CCFEE 5522</strain>
    </source>
</reference>
<accession>A0AAV9JS13</accession>
<dbReference type="Proteomes" id="UP001324427">
    <property type="component" value="Unassembled WGS sequence"/>
</dbReference>
<proteinExistence type="predicted"/>
<evidence type="ECO:0000313" key="2">
    <source>
        <dbReference type="Proteomes" id="UP001324427"/>
    </source>
</evidence>
<name>A0AAV9JS13_9PEZI</name>
<evidence type="ECO:0000313" key="1">
    <source>
        <dbReference type="EMBL" id="KAK4548455.1"/>
    </source>
</evidence>
<comment type="caution">
    <text evidence="1">The sequence shown here is derived from an EMBL/GenBank/DDBJ whole genome shotgun (WGS) entry which is preliminary data.</text>
</comment>
<protein>
    <submittedName>
        <fullName evidence="1">Uncharacterized protein</fullName>
    </submittedName>
</protein>